<feature type="domain" description="SH3" evidence="6">
    <location>
        <begin position="466"/>
        <end position="524"/>
    </location>
</feature>
<evidence type="ECO:0000256" key="2">
    <source>
        <dbReference type="ARBA" id="ARBA00022443"/>
    </source>
</evidence>
<evidence type="ECO:0000259" key="6">
    <source>
        <dbReference type="PROSITE" id="PS50002"/>
    </source>
</evidence>
<feature type="region of interest" description="Disordered" evidence="5">
    <location>
        <begin position="342"/>
        <end position="409"/>
    </location>
</feature>
<dbReference type="WBParaSite" id="MBELARI_LOCUS2565">
    <property type="protein sequence ID" value="MBELARI_LOCUS2565"/>
    <property type="gene ID" value="MBELARI_LOCUS2565"/>
</dbReference>
<dbReference type="GO" id="GO:0007010">
    <property type="term" value="P:cytoskeleton organization"/>
    <property type="evidence" value="ECO:0007669"/>
    <property type="project" value="TreeGrafter"/>
</dbReference>
<feature type="compositionally biased region" description="Low complexity" evidence="5">
    <location>
        <begin position="436"/>
        <end position="454"/>
    </location>
</feature>
<feature type="domain" description="F-BAR" evidence="7">
    <location>
        <begin position="4"/>
        <end position="278"/>
    </location>
</feature>
<dbReference type="InterPro" id="IPR027267">
    <property type="entry name" value="AH/BAR_dom_sf"/>
</dbReference>
<dbReference type="InterPro" id="IPR001060">
    <property type="entry name" value="FCH_dom"/>
</dbReference>
<reference evidence="9" key="1">
    <citation type="submission" date="2024-02" db="UniProtKB">
        <authorList>
            <consortium name="WormBaseParasite"/>
        </authorList>
    </citation>
    <scope>IDENTIFICATION</scope>
</reference>
<dbReference type="PROSITE" id="PS51741">
    <property type="entry name" value="F_BAR"/>
    <property type="match status" value="1"/>
</dbReference>
<evidence type="ECO:0000256" key="1">
    <source>
        <dbReference type="ARBA" id="ARBA00004184"/>
    </source>
</evidence>
<dbReference type="Pfam" id="PF00611">
    <property type="entry name" value="FCH"/>
    <property type="match status" value="1"/>
</dbReference>
<comment type="subcellular location">
    <subcellularLocation>
        <location evidence="1">Endomembrane system</location>
        <topology evidence="1">Peripheral membrane protein</topology>
    </subcellularLocation>
</comment>
<feature type="compositionally biased region" description="Polar residues" evidence="5">
    <location>
        <begin position="362"/>
        <end position="374"/>
    </location>
</feature>
<proteinExistence type="predicted"/>
<dbReference type="Proteomes" id="UP000887575">
    <property type="component" value="Unassembled WGS sequence"/>
</dbReference>
<evidence type="ECO:0000313" key="9">
    <source>
        <dbReference type="WBParaSite" id="MBELARI_LOCUS2565"/>
    </source>
</evidence>
<dbReference type="GO" id="GO:0005886">
    <property type="term" value="C:plasma membrane"/>
    <property type="evidence" value="ECO:0007669"/>
    <property type="project" value="TreeGrafter"/>
</dbReference>
<dbReference type="PROSITE" id="PS50002">
    <property type="entry name" value="SH3"/>
    <property type="match status" value="1"/>
</dbReference>
<dbReference type="GO" id="GO:0097320">
    <property type="term" value="P:plasma membrane tubulation"/>
    <property type="evidence" value="ECO:0007669"/>
    <property type="project" value="TreeGrafter"/>
</dbReference>
<organism evidence="8 9">
    <name type="scientific">Mesorhabditis belari</name>
    <dbReference type="NCBI Taxonomy" id="2138241"/>
    <lineage>
        <taxon>Eukaryota</taxon>
        <taxon>Metazoa</taxon>
        <taxon>Ecdysozoa</taxon>
        <taxon>Nematoda</taxon>
        <taxon>Chromadorea</taxon>
        <taxon>Rhabditida</taxon>
        <taxon>Rhabditina</taxon>
        <taxon>Rhabditomorpha</taxon>
        <taxon>Rhabditoidea</taxon>
        <taxon>Rhabditidae</taxon>
        <taxon>Mesorhabditinae</taxon>
        <taxon>Mesorhabditis</taxon>
    </lineage>
</organism>
<dbReference type="AlphaFoldDB" id="A0AAF3F6Q0"/>
<keyword evidence="2 3" id="KW-0728">SH3 domain</keyword>
<dbReference type="InterPro" id="IPR031160">
    <property type="entry name" value="F_BAR_dom"/>
</dbReference>
<evidence type="ECO:0000313" key="8">
    <source>
        <dbReference type="Proteomes" id="UP000887575"/>
    </source>
</evidence>
<dbReference type="GO" id="GO:0030100">
    <property type="term" value="P:regulation of endocytosis"/>
    <property type="evidence" value="ECO:0007669"/>
    <property type="project" value="TreeGrafter"/>
</dbReference>
<evidence type="ECO:0000256" key="3">
    <source>
        <dbReference type="PROSITE-ProRule" id="PRU00192"/>
    </source>
</evidence>
<dbReference type="Gene3D" id="2.30.30.40">
    <property type="entry name" value="SH3 Domains"/>
    <property type="match status" value="1"/>
</dbReference>
<dbReference type="SMART" id="SM00326">
    <property type="entry name" value="SH3"/>
    <property type="match status" value="1"/>
</dbReference>
<dbReference type="InterPro" id="IPR036028">
    <property type="entry name" value="SH3-like_dom_sf"/>
</dbReference>
<dbReference type="PANTHER" id="PTHR23065:SF11">
    <property type="entry name" value="SYNDAPIN, ISOFORM C"/>
    <property type="match status" value="1"/>
</dbReference>
<protein>
    <submittedName>
        <fullName evidence="9">Uncharacterized protein</fullName>
    </submittedName>
</protein>
<dbReference type="Gene3D" id="1.20.1270.60">
    <property type="entry name" value="Arfaptin homology (AH) domain/BAR domain"/>
    <property type="match status" value="1"/>
</dbReference>
<feature type="region of interest" description="Disordered" evidence="5">
    <location>
        <begin position="426"/>
        <end position="460"/>
    </location>
</feature>
<evidence type="ECO:0000256" key="4">
    <source>
        <dbReference type="PROSITE-ProRule" id="PRU01077"/>
    </source>
</evidence>
<evidence type="ECO:0000256" key="5">
    <source>
        <dbReference type="SAM" id="MobiDB-lite"/>
    </source>
</evidence>
<dbReference type="Pfam" id="PF14604">
    <property type="entry name" value="SH3_9"/>
    <property type="match status" value="1"/>
</dbReference>
<dbReference type="PANTHER" id="PTHR23065">
    <property type="entry name" value="PROLINE-SERINE-THREONINE PHOSPHATASE INTERACTING PROTEIN 1"/>
    <property type="match status" value="1"/>
</dbReference>
<dbReference type="SMART" id="SM00055">
    <property type="entry name" value="FCH"/>
    <property type="match status" value="1"/>
</dbReference>
<feature type="compositionally biased region" description="Low complexity" evidence="5">
    <location>
        <begin position="375"/>
        <end position="409"/>
    </location>
</feature>
<dbReference type="FunFam" id="1.20.1270.60:FF:000009">
    <property type="entry name" value="Protein kinase C and casein kinase substrate in neurons 2"/>
    <property type="match status" value="1"/>
</dbReference>
<dbReference type="SUPFAM" id="SSF103657">
    <property type="entry name" value="BAR/IMD domain-like"/>
    <property type="match status" value="1"/>
</dbReference>
<keyword evidence="8" id="KW-1185">Reference proteome</keyword>
<name>A0AAF3F6Q0_9BILA</name>
<feature type="compositionally biased region" description="Basic and acidic residues" evidence="5">
    <location>
        <begin position="349"/>
        <end position="359"/>
    </location>
</feature>
<dbReference type="GO" id="GO:0005543">
    <property type="term" value="F:phospholipid binding"/>
    <property type="evidence" value="ECO:0007669"/>
    <property type="project" value="TreeGrafter"/>
</dbReference>
<evidence type="ECO:0000259" key="7">
    <source>
        <dbReference type="PROSITE" id="PS51741"/>
    </source>
</evidence>
<dbReference type="SUPFAM" id="SSF50044">
    <property type="entry name" value="SH3-domain"/>
    <property type="match status" value="1"/>
</dbReference>
<accession>A0AAF3F6Q0</accession>
<dbReference type="InterPro" id="IPR001452">
    <property type="entry name" value="SH3_domain"/>
</dbReference>
<keyword evidence="4" id="KW-0175">Coiled coil</keyword>
<dbReference type="GO" id="GO:0005768">
    <property type="term" value="C:endosome"/>
    <property type="evidence" value="ECO:0007669"/>
    <property type="project" value="TreeGrafter"/>
</dbReference>
<sequence>MSSTDVCDLPKGFWEIGNYRHNVRRIKDGVDQLDDFAKMCRERADIEGKYAKMLQAFSQKWRNHFEQTMPPSSTRTSLMEVIGESDSLANLHAMARDRLNDEIVKTLSLFRKENHHPSAFRAPKEIREVEDAFEKAQRQWRKLYERTEVAKKAYYTACRSERSAAVLLANAQQDTSISLDGTQKMRDRCEKAHEEVLRTKQNYEKFLGEINTYKSPYMENMSFVFAKCQQMELKRLKFFVEMITGTEHVLVDLINNNKFQQLHEQIQQRLRTTDERALNEDLTTWCLVYGIDAPTCWPNFEEYHPEMREISARKCSAKDASGGVVLTRQVIKADDEILPTVAPHQFQKPQEKRGLEIHRPQPGSSHGSENGKQGSSSDSDTNTFDSQKSNQKNRNNNNNNNKNIINVNGYNGNEARRWESLPQKPVTSMIHPPLHSTNSMNSSSAASNPPSSRTPDSEKFSEFDDYQKQLATVLYDYSPIENDEIGLKKGETIEVLSEPDSLGWCTGRKGGLTGLFPASYVQVM</sequence>
<dbReference type="PRINTS" id="PR00452">
    <property type="entry name" value="SH3DOMAIN"/>
</dbReference>